<evidence type="ECO:0000256" key="5">
    <source>
        <dbReference type="SAM" id="MobiDB-lite"/>
    </source>
</evidence>
<dbReference type="PANTHER" id="PTHR10634">
    <property type="entry name" value="AN1-TYPE ZINC FINGER PROTEIN"/>
    <property type="match status" value="1"/>
</dbReference>
<dbReference type="InterPro" id="IPR000058">
    <property type="entry name" value="Znf_AN1"/>
</dbReference>
<name>A0AAV2SZR6_CALDB</name>
<dbReference type="FunFam" id="4.10.1110.10:FF:000001">
    <property type="entry name" value="Zinc finger AN1-type containing 6"/>
    <property type="match status" value="1"/>
</dbReference>
<dbReference type="InterPro" id="IPR002653">
    <property type="entry name" value="Znf_A20"/>
</dbReference>
<evidence type="ECO:0000256" key="1">
    <source>
        <dbReference type="ARBA" id="ARBA00022723"/>
    </source>
</evidence>
<evidence type="ECO:0000313" key="8">
    <source>
        <dbReference type="EMBL" id="CAL5129254.1"/>
    </source>
</evidence>
<evidence type="ECO:0000256" key="3">
    <source>
        <dbReference type="ARBA" id="ARBA00022833"/>
    </source>
</evidence>
<keyword evidence="1" id="KW-0479">Metal-binding</keyword>
<dbReference type="PROSITE" id="PS51039">
    <property type="entry name" value="ZF_AN1"/>
    <property type="match status" value="1"/>
</dbReference>
<dbReference type="Gene3D" id="1.20.5.4770">
    <property type="match status" value="1"/>
</dbReference>
<dbReference type="SMART" id="SM00259">
    <property type="entry name" value="ZnF_A20"/>
    <property type="match status" value="1"/>
</dbReference>
<organism evidence="8 9">
    <name type="scientific">Calicophoron daubneyi</name>
    <name type="common">Rumen fluke</name>
    <name type="synonym">Paramphistomum daubneyi</name>
    <dbReference type="NCBI Taxonomy" id="300641"/>
    <lineage>
        <taxon>Eukaryota</taxon>
        <taxon>Metazoa</taxon>
        <taxon>Spiralia</taxon>
        <taxon>Lophotrochozoa</taxon>
        <taxon>Platyhelminthes</taxon>
        <taxon>Trematoda</taxon>
        <taxon>Digenea</taxon>
        <taxon>Plagiorchiida</taxon>
        <taxon>Pronocephalata</taxon>
        <taxon>Paramphistomoidea</taxon>
        <taxon>Paramphistomidae</taxon>
        <taxon>Calicophoron</taxon>
    </lineage>
</organism>
<dbReference type="SUPFAM" id="SSF118310">
    <property type="entry name" value="AN1-like Zinc finger"/>
    <property type="match status" value="1"/>
</dbReference>
<dbReference type="InterPro" id="IPR035896">
    <property type="entry name" value="AN1-like_Znf"/>
</dbReference>
<comment type="caution">
    <text evidence="8">The sequence shown here is derived from an EMBL/GenBank/DDBJ whole genome shotgun (WGS) entry which is preliminary data.</text>
</comment>
<dbReference type="EMBL" id="CAXLJL010000001">
    <property type="protein sequence ID" value="CAL5129254.1"/>
    <property type="molecule type" value="Genomic_DNA"/>
</dbReference>
<reference evidence="8" key="1">
    <citation type="submission" date="2024-06" db="EMBL/GenBank/DDBJ databases">
        <authorList>
            <person name="Liu X."/>
            <person name="Lenzi L."/>
            <person name="Haldenby T S."/>
            <person name="Uol C."/>
        </authorList>
    </citation>
    <scope>NUCLEOTIDE SEQUENCE</scope>
</reference>
<protein>
    <recommendedName>
        <fullName evidence="10">AN1-type zinc finger protein 6</fullName>
    </recommendedName>
</protein>
<accession>A0AAV2SZR6</accession>
<dbReference type="PANTHER" id="PTHR10634:SF149">
    <property type="entry name" value="AN1-TYPE DOMAIN-CONTAINING PROTEIN-RELATED"/>
    <property type="match status" value="1"/>
</dbReference>
<gene>
    <name evidence="8" type="ORF">CDAUBV1_LOCUS198</name>
</gene>
<proteinExistence type="predicted"/>
<dbReference type="InterPro" id="IPR050652">
    <property type="entry name" value="AN1_A20_ZnFinger"/>
</dbReference>
<dbReference type="AlphaFoldDB" id="A0AAV2SZR6"/>
<dbReference type="Pfam" id="PF01754">
    <property type="entry name" value="zf-A20"/>
    <property type="match status" value="1"/>
</dbReference>
<dbReference type="GO" id="GO:0003677">
    <property type="term" value="F:DNA binding"/>
    <property type="evidence" value="ECO:0007669"/>
    <property type="project" value="InterPro"/>
</dbReference>
<keyword evidence="2 4" id="KW-0863">Zinc-finger</keyword>
<dbReference type="PROSITE" id="PS51036">
    <property type="entry name" value="ZF_A20"/>
    <property type="match status" value="1"/>
</dbReference>
<evidence type="ECO:0008006" key="10">
    <source>
        <dbReference type="Google" id="ProtNLM"/>
    </source>
</evidence>
<evidence type="ECO:0000259" key="7">
    <source>
        <dbReference type="PROSITE" id="PS51039"/>
    </source>
</evidence>
<feature type="domain" description="AN1-type" evidence="7">
    <location>
        <begin position="150"/>
        <end position="196"/>
    </location>
</feature>
<feature type="region of interest" description="Disordered" evidence="5">
    <location>
        <begin position="130"/>
        <end position="153"/>
    </location>
</feature>
<dbReference type="Pfam" id="PF01428">
    <property type="entry name" value="zf-AN1"/>
    <property type="match status" value="1"/>
</dbReference>
<sequence length="215" mass="24243">MGYAGGYSRQMKVKNNCNTSRLCKNGCGYYGSEQYNGMCSKCYKTFVNEQTMEQKTVAEGLIYEGVVHSKLQPDERMTAPDEQISDQFKPENLAHSDEPAPLQSCSATSVDSKLGRECSAVQPPIAVETCKKSDAERPSSAPPNSRKNSEQQKNRCHECNKKVGLTGLTCRCGYTFCGYHRYTDRHNCTYDYQFQAQEEIRKNNPTVKGEKIRKI</sequence>
<dbReference type="Gene3D" id="4.10.1110.10">
    <property type="entry name" value="AN1-like Zinc finger"/>
    <property type="match status" value="1"/>
</dbReference>
<feature type="domain" description="A20-type" evidence="6">
    <location>
        <begin position="17"/>
        <end position="51"/>
    </location>
</feature>
<evidence type="ECO:0000313" key="9">
    <source>
        <dbReference type="Proteomes" id="UP001497525"/>
    </source>
</evidence>
<dbReference type="SUPFAM" id="SSF57716">
    <property type="entry name" value="Glucocorticoid receptor-like (DNA-binding domain)"/>
    <property type="match status" value="1"/>
</dbReference>
<evidence type="ECO:0000256" key="4">
    <source>
        <dbReference type="PROSITE-ProRule" id="PRU00449"/>
    </source>
</evidence>
<evidence type="ECO:0000256" key="2">
    <source>
        <dbReference type="ARBA" id="ARBA00022771"/>
    </source>
</evidence>
<dbReference type="GO" id="GO:0008270">
    <property type="term" value="F:zinc ion binding"/>
    <property type="evidence" value="ECO:0007669"/>
    <property type="project" value="UniProtKB-KW"/>
</dbReference>
<evidence type="ECO:0000259" key="6">
    <source>
        <dbReference type="PROSITE" id="PS51036"/>
    </source>
</evidence>
<dbReference type="Proteomes" id="UP001497525">
    <property type="component" value="Unassembled WGS sequence"/>
</dbReference>
<dbReference type="SMART" id="SM00154">
    <property type="entry name" value="ZnF_AN1"/>
    <property type="match status" value="1"/>
</dbReference>
<keyword evidence="3" id="KW-0862">Zinc</keyword>